<gene>
    <name evidence="3" type="primary">yacG</name>
    <name evidence="4" type="ORF">SAMN05443999_11185</name>
</gene>
<evidence type="ECO:0000313" key="4">
    <source>
        <dbReference type="EMBL" id="SEM02647.1"/>
    </source>
</evidence>
<comment type="cofactor">
    <cofactor evidence="3">
        <name>Zn(2+)</name>
        <dbReference type="ChEBI" id="CHEBI:29105"/>
    </cofactor>
    <text evidence="3">Binds 1 zinc ion.</text>
</comment>
<evidence type="ECO:0000256" key="2">
    <source>
        <dbReference type="ARBA" id="ARBA00022833"/>
    </source>
</evidence>
<dbReference type="AlphaFoldDB" id="A0A1H7V1Q6"/>
<dbReference type="OrthoDB" id="9809663at2"/>
<dbReference type="GO" id="GO:0008270">
    <property type="term" value="F:zinc ion binding"/>
    <property type="evidence" value="ECO:0007669"/>
    <property type="project" value="UniProtKB-UniRule"/>
</dbReference>
<dbReference type="SUPFAM" id="SSF57716">
    <property type="entry name" value="Glucocorticoid receptor-like (DNA-binding domain)"/>
    <property type="match status" value="1"/>
</dbReference>
<sequence>MTCPICRKPADPRYRPFCSKRCADVDLGKWFGGDYAVPSDDPADIEEAVEAATRATQKPH</sequence>
<dbReference type="Pfam" id="PF03884">
    <property type="entry name" value="YacG"/>
    <property type="match status" value="1"/>
</dbReference>
<reference evidence="4 5" key="1">
    <citation type="submission" date="2016-10" db="EMBL/GenBank/DDBJ databases">
        <authorList>
            <person name="de Groot N.N."/>
        </authorList>
    </citation>
    <scope>NUCLEOTIDE SEQUENCE [LARGE SCALE GENOMIC DNA]</scope>
    <source>
        <strain evidence="4 5">DSM 100674</strain>
    </source>
</reference>
<evidence type="ECO:0000256" key="1">
    <source>
        <dbReference type="ARBA" id="ARBA00022723"/>
    </source>
</evidence>
<dbReference type="GO" id="GO:0008657">
    <property type="term" value="F:DNA topoisomerase type II (double strand cut, ATP-hydrolyzing) inhibitor activity"/>
    <property type="evidence" value="ECO:0007669"/>
    <property type="project" value="UniProtKB-UniRule"/>
</dbReference>
<dbReference type="InterPro" id="IPR005584">
    <property type="entry name" value="DNA_gyrase_inhibitor_YacG"/>
</dbReference>
<comment type="function">
    <text evidence="3">Inhibits all the catalytic activities of DNA gyrase by preventing its interaction with DNA. Acts by binding directly to the C-terminal domain of GyrB, which probably disrupts DNA binding by the gyrase.</text>
</comment>
<name>A0A1H7V1Q6_9RHOB</name>
<feature type="binding site" evidence="3">
    <location>
        <position position="22"/>
    </location>
    <ligand>
        <name>Zn(2+)</name>
        <dbReference type="ChEBI" id="CHEBI:29105"/>
    </ligand>
</feature>
<dbReference type="Proteomes" id="UP000199582">
    <property type="component" value="Unassembled WGS sequence"/>
</dbReference>
<dbReference type="STRING" id="1287727.SAMN05443999_11185"/>
<accession>A0A1H7V1Q6</accession>
<feature type="binding site" evidence="3">
    <location>
        <position position="3"/>
    </location>
    <ligand>
        <name>Zn(2+)</name>
        <dbReference type="ChEBI" id="CHEBI:29105"/>
    </ligand>
</feature>
<dbReference type="PANTHER" id="PTHR36150:SF1">
    <property type="entry name" value="DNA GYRASE INHIBITOR YACG"/>
    <property type="match status" value="1"/>
</dbReference>
<keyword evidence="5" id="KW-1185">Reference proteome</keyword>
<organism evidence="4 5">
    <name type="scientific">Roseovarius azorensis</name>
    <dbReference type="NCBI Taxonomy" id="1287727"/>
    <lineage>
        <taxon>Bacteria</taxon>
        <taxon>Pseudomonadati</taxon>
        <taxon>Pseudomonadota</taxon>
        <taxon>Alphaproteobacteria</taxon>
        <taxon>Rhodobacterales</taxon>
        <taxon>Roseobacteraceae</taxon>
        <taxon>Roseovarius</taxon>
    </lineage>
</organism>
<keyword evidence="2 3" id="KW-0862">Zinc</keyword>
<dbReference type="Gene3D" id="3.30.50.10">
    <property type="entry name" value="Erythroid Transcription Factor GATA-1, subunit A"/>
    <property type="match status" value="1"/>
</dbReference>
<dbReference type="EMBL" id="FOAG01000011">
    <property type="protein sequence ID" value="SEM02647.1"/>
    <property type="molecule type" value="Genomic_DNA"/>
</dbReference>
<feature type="binding site" evidence="3">
    <location>
        <position position="18"/>
    </location>
    <ligand>
        <name>Zn(2+)</name>
        <dbReference type="ChEBI" id="CHEBI:29105"/>
    </ligand>
</feature>
<dbReference type="GO" id="GO:0006355">
    <property type="term" value="P:regulation of DNA-templated transcription"/>
    <property type="evidence" value="ECO:0007669"/>
    <property type="project" value="InterPro"/>
</dbReference>
<feature type="binding site" evidence="3">
    <location>
        <position position="6"/>
    </location>
    <ligand>
        <name>Zn(2+)</name>
        <dbReference type="ChEBI" id="CHEBI:29105"/>
    </ligand>
</feature>
<dbReference type="HAMAP" id="MF_00649">
    <property type="entry name" value="DNA_gyrase_inhibitor_YacG"/>
    <property type="match status" value="1"/>
</dbReference>
<dbReference type="PANTHER" id="PTHR36150">
    <property type="entry name" value="DNA GYRASE INHIBITOR YACG"/>
    <property type="match status" value="1"/>
</dbReference>
<dbReference type="RefSeq" id="WP_093038690.1">
    <property type="nucleotide sequence ID" value="NZ_FOAG01000011.1"/>
</dbReference>
<dbReference type="InterPro" id="IPR013088">
    <property type="entry name" value="Znf_NHR/GATA"/>
</dbReference>
<comment type="subunit">
    <text evidence="3">Interacts with GyrB.</text>
</comment>
<comment type="similarity">
    <text evidence="3">Belongs to the DNA gyrase inhibitor YacG family.</text>
</comment>
<evidence type="ECO:0000256" key="3">
    <source>
        <dbReference type="HAMAP-Rule" id="MF_00649"/>
    </source>
</evidence>
<protein>
    <recommendedName>
        <fullName evidence="3">DNA gyrase inhibitor YacG</fullName>
    </recommendedName>
</protein>
<proteinExistence type="inferred from homology"/>
<evidence type="ECO:0000313" key="5">
    <source>
        <dbReference type="Proteomes" id="UP000199582"/>
    </source>
</evidence>
<keyword evidence="1 3" id="KW-0479">Metal-binding</keyword>